<evidence type="ECO:0000313" key="4">
    <source>
        <dbReference type="Proteomes" id="UP000525389"/>
    </source>
</evidence>
<dbReference type="EMBL" id="JACHFN010000006">
    <property type="protein sequence ID" value="MBB5234391.1"/>
    <property type="molecule type" value="Genomic_DNA"/>
</dbReference>
<comment type="caution">
    <text evidence="3">The sequence shown here is derived from an EMBL/GenBank/DDBJ whole genome shotgun (WGS) entry which is preliminary data.</text>
</comment>
<comment type="similarity">
    <text evidence="1">Belongs to the OsmC/Ohr family.</text>
</comment>
<dbReference type="PANTHER" id="PTHR33797">
    <property type="entry name" value="ORGANIC HYDROPEROXIDE RESISTANCE PROTEIN-LIKE"/>
    <property type="match status" value="1"/>
</dbReference>
<reference evidence="3 4" key="1">
    <citation type="submission" date="2020-08" db="EMBL/GenBank/DDBJ databases">
        <title>Genomic Encyclopedia of Type Strains, Phase IV (KMG-IV): sequencing the most valuable type-strain genomes for metagenomic binning, comparative biology and taxonomic classification.</title>
        <authorList>
            <person name="Goeker M."/>
        </authorList>
    </citation>
    <scope>NUCLEOTIDE SEQUENCE [LARGE SCALE GENOMIC DNA]</scope>
    <source>
        <strain evidence="3 4">DSM 101791</strain>
    </source>
</reference>
<dbReference type="Pfam" id="PF02566">
    <property type="entry name" value="OsmC"/>
    <property type="match status" value="1"/>
</dbReference>
<protein>
    <submittedName>
        <fullName evidence="3">Ohr subfamily peroxiredoxin</fullName>
    </submittedName>
</protein>
<dbReference type="AlphaFoldDB" id="A0A7W8GFR2"/>
<dbReference type="Gene3D" id="3.30.300.20">
    <property type="match status" value="1"/>
</dbReference>
<evidence type="ECO:0000313" key="3">
    <source>
        <dbReference type="EMBL" id="MBB5234391.1"/>
    </source>
</evidence>
<name>A0A7W8GFR2_9DEIO</name>
<evidence type="ECO:0000256" key="1">
    <source>
        <dbReference type="ARBA" id="ARBA00007378"/>
    </source>
</evidence>
<dbReference type="Proteomes" id="UP000525389">
    <property type="component" value="Unassembled WGS sequence"/>
</dbReference>
<organism evidence="3 4">
    <name type="scientific">Deinococcus budaensis</name>
    <dbReference type="NCBI Taxonomy" id="1665626"/>
    <lineage>
        <taxon>Bacteria</taxon>
        <taxon>Thermotogati</taxon>
        <taxon>Deinococcota</taxon>
        <taxon>Deinococci</taxon>
        <taxon>Deinococcales</taxon>
        <taxon>Deinococcaceae</taxon>
        <taxon>Deinococcus</taxon>
    </lineage>
</organism>
<proteinExistence type="inferred from homology"/>
<evidence type="ECO:0000256" key="2">
    <source>
        <dbReference type="SAM" id="MobiDB-lite"/>
    </source>
</evidence>
<dbReference type="InterPro" id="IPR003718">
    <property type="entry name" value="OsmC/Ohr_fam"/>
</dbReference>
<sequence length="169" mass="17862">MSDTTTTPQTPSSSSPARVLTRSEATAHGGRNGYIETPDHHLAAKLSVPQEIGGDGGVGTNPEQLFAAAYASSFQSAVGMVARRDGVSFGTSQVTAVVGLRRENQEDPSYHLDLELRVRLPGLSREQAEGMVQEAHRLCPYSRALGDRAGVRLTVVDEAEAAGEVSGRS</sequence>
<dbReference type="RefSeq" id="WP_184028169.1">
    <property type="nucleotide sequence ID" value="NZ_JACHFN010000006.1"/>
</dbReference>
<dbReference type="InterPro" id="IPR015946">
    <property type="entry name" value="KH_dom-like_a/b"/>
</dbReference>
<dbReference type="InterPro" id="IPR019953">
    <property type="entry name" value="OHR"/>
</dbReference>
<accession>A0A7W8GFR2</accession>
<dbReference type="SUPFAM" id="SSF82784">
    <property type="entry name" value="OsmC-like"/>
    <property type="match status" value="1"/>
</dbReference>
<dbReference type="Gene3D" id="2.20.25.10">
    <property type="match status" value="1"/>
</dbReference>
<dbReference type="NCBIfam" id="TIGR03561">
    <property type="entry name" value="organ_hyd_perox"/>
    <property type="match status" value="1"/>
</dbReference>
<gene>
    <name evidence="3" type="ORF">HNQ09_001829</name>
</gene>
<keyword evidence="4" id="KW-1185">Reference proteome</keyword>
<dbReference type="GO" id="GO:0006979">
    <property type="term" value="P:response to oxidative stress"/>
    <property type="evidence" value="ECO:0007669"/>
    <property type="project" value="InterPro"/>
</dbReference>
<feature type="compositionally biased region" description="Low complexity" evidence="2">
    <location>
        <begin position="1"/>
        <end position="16"/>
    </location>
</feature>
<feature type="region of interest" description="Disordered" evidence="2">
    <location>
        <begin position="1"/>
        <end position="37"/>
    </location>
</feature>
<dbReference type="InterPro" id="IPR036102">
    <property type="entry name" value="OsmC/Ohrsf"/>
</dbReference>
<dbReference type="PANTHER" id="PTHR33797:SF2">
    <property type="entry name" value="ORGANIC HYDROPEROXIDE RESISTANCE PROTEIN-LIKE"/>
    <property type="match status" value="1"/>
</dbReference>